<dbReference type="Proteomes" id="UP001319080">
    <property type="component" value="Unassembled WGS sequence"/>
</dbReference>
<evidence type="ECO:0000313" key="2">
    <source>
        <dbReference type="EMBL" id="MBT1709559.1"/>
    </source>
</evidence>
<dbReference type="SUPFAM" id="SSF158682">
    <property type="entry name" value="TerB-like"/>
    <property type="match status" value="1"/>
</dbReference>
<name>A0AAP2GQQ1_9BACT</name>
<gene>
    <name evidence="2" type="ORF">KK062_15055</name>
</gene>
<dbReference type="CDD" id="cd07177">
    <property type="entry name" value="terB_like"/>
    <property type="match status" value="1"/>
</dbReference>
<keyword evidence="3" id="KW-1185">Reference proteome</keyword>
<evidence type="ECO:0000259" key="1">
    <source>
        <dbReference type="Pfam" id="PF05099"/>
    </source>
</evidence>
<dbReference type="EMBL" id="JAHESE010000014">
    <property type="protein sequence ID" value="MBT1709559.1"/>
    <property type="molecule type" value="Genomic_DNA"/>
</dbReference>
<protein>
    <submittedName>
        <fullName evidence="2">TerB family tellurite resistance protein</fullName>
    </submittedName>
</protein>
<comment type="caution">
    <text evidence="2">The sequence shown here is derived from an EMBL/GenBank/DDBJ whole genome shotgun (WGS) entry which is preliminary data.</text>
</comment>
<dbReference type="InterPro" id="IPR029024">
    <property type="entry name" value="TerB-like"/>
</dbReference>
<reference evidence="2 3" key="1">
    <citation type="submission" date="2021-05" db="EMBL/GenBank/DDBJ databases">
        <title>A Polyphasic approach of four new species of the genus Ohtaekwangia: Ohtaekwangia histidinii sp. nov., Ohtaekwangia cretensis sp. nov., Ohtaekwangia indiensis sp. nov., Ohtaekwangia reichenbachii sp. nov. from diverse environment.</title>
        <authorList>
            <person name="Octaviana S."/>
        </authorList>
    </citation>
    <scope>NUCLEOTIDE SEQUENCE [LARGE SCALE GENOMIC DNA]</scope>
    <source>
        <strain evidence="2 3">PWU5</strain>
    </source>
</reference>
<proteinExistence type="predicted"/>
<accession>A0AAP2GQQ1</accession>
<sequence>MKIEKLEILRSIAELAYVIAKADKGLSSEERIAFHKIIQNELEYDSWAAQSRFELLDEVIQPSAEKAYNEAIHDFRKYKDHALSQELKEKAIRVMTQVAEACSGIHENELEIIERFKKDINYGG</sequence>
<dbReference type="Gene3D" id="1.10.3680.10">
    <property type="entry name" value="TerB-like"/>
    <property type="match status" value="1"/>
</dbReference>
<dbReference type="AlphaFoldDB" id="A0AAP2GQQ1"/>
<dbReference type="Pfam" id="PF05099">
    <property type="entry name" value="TerB"/>
    <property type="match status" value="1"/>
</dbReference>
<organism evidence="2 3">
    <name type="scientific">Dawidia cretensis</name>
    <dbReference type="NCBI Taxonomy" id="2782350"/>
    <lineage>
        <taxon>Bacteria</taxon>
        <taxon>Pseudomonadati</taxon>
        <taxon>Bacteroidota</taxon>
        <taxon>Cytophagia</taxon>
        <taxon>Cytophagales</taxon>
        <taxon>Chryseotaleaceae</taxon>
        <taxon>Dawidia</taxon>
    </lineage>
</organism>
<dbReference type="RefSeq" id="WP_254085138.1">
    <property type="nucleotide sequence ID" value="NZ_JAHESE010000014.1"/>
</dbReference>
<evidence type="ECO:0000313" key="3">
    <source>
        <dbReference type="Proteomes" id="UP001319080"/>
    </source>
</evidence>
<feature type="domain" description="Co-chaperone DjlA N-terminal" evidence="1">
    <location>
        <begin position="13"/>
        <end position="116"/>
    </location>
</feature>
<dbReference type="InterPro" id="IPR007791">
    <property type="entry name" value="DjlA_N"/>
</dbReference>